<dbReference type="InterPro" id="IPR059179">
    <property type="entry name" value="MLKL-like_MCAfunc"/>
</dbReference>
<dbReference type="Proteomes" id="UP000694851">
    <property type="component" value="Unplaced"/>
</dbReference>
<evidence type="ECO:0000256" key="1">
    <source>
        <dbReference type="ARBA" id="ARBA00022741"/>
    </source>
</evidence>
<dbReference type="GO" id="GO:0004672">
    <property type="term" value="F:protein kinase activity"/>
    <property type="evidence" value="ECO:0007669"/>
    <property type="project" value="InterPro"/>
</dbReference>
<dbReference type="GeneID" id="109384777"/>
<dbReference type="Gene3D" id="3.30.200.20">
    <property type="entry name" value="Phosphorylase Kinase, domain 1"/>
    <property type="match status" value="1"/>
</dbReference>
<dbReference type="InterPro" id="IPR000719">
    <property type="entry name" value="Prot_kinase_dom"/>
</dbReference>
<dbReference type="PROSITE" id="PS50011">
    <property type="entry name" value="PROTEIN_KINASE_DOM"/>
    <property type="match status" value="1"/>
</dbReference>
<dbReference type="SUPFAM" id="SSF56112">
    <property type="entry name" value="Protein kinase-like (PK-like)"/>
    <property type="match status" value="1"/>
</dbReference>
<dbReference type="InterPro" id="IPR054000">
    <property type="entry name" value="MLKL_N"/>
</dbReference>
<dbReference type="PANTHER" id="PTHR44329:SF298">
    <property type="entry name" value="MIXED LINEAGE KINASE DOMAIN-LIKE PROTEIN"/>
    <property type="match status" value="1"/>
</dbReference>
<name>A0A8B7RLZ2_HIPAR</name>
<dbReference type="GO" id="GO:0005524">
    <property type="term" value="F:ATP binding"/>
    <property type="evidence" value="ECO:0007669"/>
    <property type="project" value="UniProtKB-KW"/>
</dbReference>
<dbReference type="FunFam" id="3.30.200.20:FF:000437">
    <property type="entry name" value="Mixed lineage kinase domain-like pseudokinase"/>
    <property type="match status" value="1"/>
</dbReference>
<organism evidence="4 5">
    <name type="scientific">Hipposideros armiger</name>
    <name type="common">Great Himalayan leaf-nosed bat</name>
    <dbReference type="NCBI Taxonomy" id="186990"/>
    <lineage>
        <taxon>Eukaryota</taxon>
        <taxon>Metazoa</taxon>
        <taxon>Chordata</taxon>
        <taxon>Craniata</taxon>
        <taxon>Vertebrata</taxon>
        <taxon>Euteleostomi</taxon>
        <taxon>Mammalia</taxon>
        <taxon>Eutheria</taxon>
        <taxon>Laurasiatheria</taxon>
        <taxon>Chiroptera</taxon>
        <taxon>Yinpterochiroptera</taxon>
        <taxon>Rhinolophoidea</taxon>
        <taxon>Hipposideridae</taxon>
        <taxon>Hipposideros</taxon>
    </lineage>
</organism>
<evidence type="ECO:0000313" key="5">
    <source>
        <dbReference type="RefSeq" id="XP_019501947.1"/>
    </source>
</evidence>
<dbReference type="CTD" id="197259"/>
<gene>
    <name evidence="5" type="primary">MLKL</name>
</gene>
<accession>A0A8B7RLZ2</accession>
<feature type="domain" description="Protein kinase" evidence="3">
    <location>
        <begin position="200"/>
        <end position="468"/>
    </location>
</feature>
<dbReference type="KEGG" id="hai:109384777"/>
<dbReference type="RefSeq" id="XP_019501947.1">
    <property type="nucleotide sequence ID" value="XM_019646402.1"/>
</dbReference>
<dbReference type="Pfam" id="PF07714">
    <property type="entry name" value="PK_Tyr_Ser-Thr"/>
    <property type="match status" value="1"/>
</dbReference>
<keyword evidence="2" id="KW-0067">ATP-binding</keyword>
<dbReference type="CDD" id="cd21037">
    <property type="entry name" value="MLKL_NTD"/>
    <property type="match status" value="1"/>
</dbReference>
<dbReference type="Gene3D" id="1.10.510.10">
    <property type="entry name" value="Transferase(Phosphotransferase) domain 1"/>
    <property type="match status" value="1"/>
</dbReference>
<reference evidence="5" key="1">
    <citation type="submission" date="2025-08" db="UniProtKB">
        <authorList>
            <consortium name="RefSeq"/>
        </authorList>
    </citation>
    <scope>IDENTIFICATION</scope>
    <source>
        <tissue evidence="5">Muscle</tissue>
    </source>
</reference>
<evidence type="ECO:0000313" key="4">
    <source>
        <dbReference type="Proteomes" id="UP000694851"/>
    </source>
</evidence>
<dbReference type="Pfam" id="PF22215">
    <property type="entry name" value="MLKL_N"/>
    <property type="match status" value="1"/>
</dbReference>
<protein>
    <submittedName>
        <fullName evidence="5">Mixed lineage kinase domain-like protein</fullName>
    </submittedName>
</protein>
<dbReference type="InterPro" id="IPR036537">
    <property type="entry name" value="Adaptor_Cbl_N_dom_sf"/>
</dbReference>
<dbReference type="GO" id="GO:0097527">
    <property type="term" value="P:necroptotic signaling pathway"/>
    <property type="evidence" value="ECO:0007669"/>
    <property type="project" value="TreeGrafter"/>
</dbReference>
<keyword evidence="1" id="KW-0547">Nucleotide-binding</keyword>
<evidence type="ECO:0000259" key="3">
    <source>
        <dbReference type="PROSITE" id="PS50011"/>
    </source>
</evidence>
<dbReference type="FunFam" id="1.10.510.10:FF:000663">
    <property type="entry name" value="Mixed lineage kinase domain-like pseudokinase"/>
    <property type="match status" value="1"/>
</dbReference>
<dbReference type="Gene3D" id="1.20.930.20">
    <property type="entry name" value="Adaptor protein Cbl, N-terminal domain"/>
    <property type="match status" value="1"/>
</dbReference>
<proteinExistence type="predicted"/>
<sequence length="470" mass="55335">MDNLRDIISFGWHIYRQCEEMKYCRKQCERLRDRVHHLLECLEKLQDLGEKNLPTEITNTVYRFQAALGEAKKQIDKYSNKSNILKFLTVEKNKRLFDDINKSLKDIWEQLSLQLQTHQYVRLLSINATACWQEEDQQDAEEDWRTFQGLSESESIEASLRQWENITKQIIKTMRQYLEKSTKKTPAYQIKEIKKEELSGSDWTLLRKTEFSTFYKGKYHQSSVAIKVFNSPQARSTEMVRQIFNNEIRTMRKFDSPNILRMFGICIDEAVTPPQFSIIMEYCELGTLRELLDMKKDLEISERILLVLGAARGLYRMHHSETTELHRNISSTSFLVTEGYQVKLTGFELSKTQTSISREREKGKKVEKVRRTAYVSPEKLKNVYNKYDIKDEIYSFGIVLWEIATGKIPFEGCDSQMIYQLVAMDQHQEPLGEDCPPQLQKIIDDCRAFEPARRPSVNEILEKLSVFYKN</sequence>
<dbReference type="AlphaFoldDB" id="A0A8B7RLZ2"/>
<dbReference type="OrthoDB" id="4062651at2759"/>
<dbReference type="InterPro" id="IPR001245">
    <property type="entry name" value="Ser-Thr/Tyr_kinase_cat_dom"/>
</dbReference>
<dbReference type="PANTHER" id="PTHR44329">
    <property type="entry name" value="SERINE/THREONINE-PROTEIN KINASE TNNI3K-RELATED"/>
    <property type="match status" value="1"/>
</dbReference>
<dbReference type="InterPro" id="IPR051681">
    <property type="entry name" value="Ser/Thr_Kinases-Pseudokinases"/>
</dbReference>
<dbReference type="GO" id="GO:0007166">
    <property type="term" value="P:cell surface receptor signaling pathway"/>
    <property type="evidence" value="ECO:0007669"/>
    <property type="project" value="InterPro"/>
</dbReference>
<evidence type="ECO:0000256" key="2">
    <source>
        <dbReference type="ARBA" id="ARBA00022840"/>
    </source>
</evidence>
<keyword evidence="4" id="KW-1185">Reference proteome</keyword>
<dbReference type="InterPro" id="IPR011009">
    <property type="entry name" value="Kinase-like_dom_sf"/>
</dbReference>